<proteinExistence type="inferred from homology"/>
<evidence type="ECO:0000313" key="4">
    <source>
        <dbReference type="Proteomes" id="UP000270299"/>
    </source>
</evidence>
<dbReference type="InterPro" id="IPR002347">
    <property type="entry name" value="SDR_fam"/>
</dbReference>
<accession>A0A3L6ZWS0</accession>
<sequence length="264" mass="27818">MTSPNRTESSTVNADAAPRVALITGLGRRNGIARGIALRLAEEGWDIAFNYWTPYESRMSLGGTAESPSEIAEELRATGRRVLAIEADLEDPVAPAEILDLAAAELGPVSALILSHSESVDSSILDTTVESFDRHYAVNVRAAWLLIRAFALQAPPEGGAIVALTSDHVVHNLPYGSSKGALDRIVIAAARELGERGISSNALNPGPVDTGWMDDEIRASGVARQPTGRLGTPTDIANVVSFLVSPAGRWISGQLVKADGGFSV</sequence>
<dbReference type="PANTHER" id="PTHR48107:SF7">
    <property type="entry name" value="RE15974P"/>
    <property type="match status" value="1"/>
</dbReference>
<dbReference type="SUPFAM" id="SSF51735">
    <property type="entry name" value="NAD(P)-binding Rossmann-fold domains"/>
    <property type="match status" value="1"/>
</dbReference>
<reference evidence="3 4" key="1">
    <citation type="submission" date="2018-10" db="EMBL/GenBank/DDBJ databases">
        <authorList>
            <person name="Li J."/>
        </authorList>
    </citation>
    <scope>NUCLEOTIDE SEQUENCE [LARGE SCALE GENOMIC DNA]</scope>
    <source>
        <strain evidence="3 4">CCTCC AB209002</strain>
    </source>
</reference>
<dbReference type="GO" id="GO:0016614">
    <property type="term" value="F:oxidoreductase activity, acting on CH-OH group of donors"/>
    <property type="evidence" value="ECO:0007669"/>
    <property type="project" value="UniProtKB-ARBA"/>
</dbReference>
<protein>
    <submittedName>
        <fullName evidence="3">SDR family oxidoreductase</fullName>
    </submittedName>
</protein>
<dbReference type="OrthoDB" id="9803333at2"/>
<evidence type="ECO:0000313" key="3">
    <source>
        <dbReference type="EMBL" id="RLP72339.1"/>
    </source>
</evidence>
<dbReference type="EMBL" id="RCUV01000005">
    <property type="protein sequence ID" value="RLP72339.1"/>
    <property type="molecule type" value="Genomic_DNA"/>
</dbReference>
<organism evidence="3 4">
    <name type="scientific">Mycetocola manganoxydans</name>
    <dbReference type="NCBI Taxonomy" id="699879"/>
    <lineage>
        <taxon>Bacteria</taxon>
        <taxon>Bacillati</taxon>
        <taxon>Actinomycetota</taxon>
        <taxon>Actinomycetes</taxon>
        <taxon>Micrococcales</taxon>
        <taxon>Microbacteriaceae</taxon>
        <taxon>Mycetocola</taxon>
    </lineage>
</organism>
<evidence type="ECO:0000256" key="2">
    <source>
        <dbReference type="ARBA" id="ARBA00023002"/>
    </source>
</evidence>
<gene>
    <name evidence="3" type="ORF">D9V29_04065</name>
</gene>
<comment type="similarity">
    <text evidence="1">Belongs to the short-chain dehydrogenases/reductases (SDR) family.</text>
</comment>
<dbReference type="Pfam" id="PF13561">
    <property type="entry name" value="adh_short_C2"/>
    <property type="match status" value="1"/>
</dbReference>
<dbReference type="PROSITE" id="PS00061">
    <property type="entry name" value="ADH_SHORT"/>
    <property type="match status" value="1"/>
</dbReference>
<dbReference type="PANTHER" id="PTHR48107">
    <property type="entry name" value="NADPH-DEPENDENT ALDEHYDE REDUCTASE-LIKE PROTEIN, CHLOROPLASTIC-RELATED"/>
    <property type="match status" value="1"/>
</dbReference>
<evidence type="ECO:0000256" key="1">
    <source>
        <dbReference type="ARBA" id="ARBA00006484"/>
    </source>
</evidence>
<keyword evidence="4" id="KW-1185">Reference proteome</keyword>
<dbReference type="AlphaFoldDB" id="A0A3L6ZWS0"/>
<dbReference type="InterPro" id="IPR036291">
    <property type="entry name" value="NAD(P)-bd_dom_sf"/>
</dbReference>
<dbReference type="InterPro" id="IPR020904">
    <property type="entry name" value="Sc_DH/Rdtase_CS"/>
</dbReference>
<dbReference type="RefSeq" id="WP_121672060.1">
    <property type="nucleotide sequence ID" value="NZ_BMXM01000001.1"/>
</dbReference>
<name>A0A3L6ZWS0_9MICO</name>
<dbReference type="PRINTS" id="PR00081">
    <property type="entry name" value="GDHRDH"/>
</dbReference>
<comment type="caution">
    <text evidence="3">The sequence shown here is derived from an EMBL/GenBank/DDBJ whole genome shotgun (WGS) entry which is preliminary data.</text>
</comment>
<keyword evidence="2" id="KW-0560">Oxidoreductase</keyword>
<dbReference type="Proteomes" id="UP000270299">
    <property type="component" value="Unassembled WGS sequence"/>
</dbReference>
<dbReference type="Gene3D" id="3.40.50.720">
    <property type="entry name" value="NAD(P)-binding Rossmann-like Domain"/>
    <property type="match status" value="1"/>
</dbReference>